<evidence type="ECO:0000313" key="8">
    <source>
        <dbReference type="EMBL" id="MBL3689341.1"/>
    </source>
</evidence>
<sequence>MTTLSALTELAVVPAAVMSETPSPNPLLPTGYDIAFSAIAVAFLSLAVWALVLLVKRQDEVSLTEFFLWIAVILMFPFFGAGVYLLARGRRRREAPAQQAEPALAEPTTSAQG</sequence>
<evidence type="ECO:0000256" key="2">
    <source>
        <dbReference type="ARBA" id="ARBA00022475"/>
    </source>
</evidence>
<dbReference type="RefSeq" id="WP_237462480.1">
    <property type="nucleotide sequence ID" value="NZ_BAAAMA010000004.1"/>
</dbReference>
<evidence type="ECO:0000256" key="6">
    <source>
        <dbReference type="SAM" id="Phobius"/>
    </source>
</evidence>
<gene>
    <name evidence="8" type="ORF">D3226_05115</name>
</gene>
<reference evidence="8 9" key="1">
    <citation type="submission" date="2018-09" db="EMBL/GenBank/DDBJ databases">
        <title>Comparative genomics of Leucobacter spp.</title>
        <authorList>
            <person name="Reis A.C."/>
            <person name="Kolvenbach B.A."/>
            <person name="Corvini P.F.X."/>
            <person name="Nunes O.C."/>
        </authorList>
    </citation>
    <scope>NUCLEOTIDE SEQUENCE [LARGE SCALE GENOMIC DNA]</scope>
    <source>
        <strain evidence="8 9">L-1</strain>
    </source>
</reference>
<evidence type="ECO:0000313" key="9">
    <source>
        <dbReference type="Proteomes" id="UP001646141"/>
    </source>
</evidence>
<evidence type="ECO:0000256" key="4">
    <source>
        <dbReference type="ARBA" id="ARBA00022989"/>
    </source>
</evidence>
<name>A0ABS1SME4_9MICO</name>
<keyword evidence="2" id="KW-1003">Cell membrane</keyword>
<dbReference type="EMBL" id="QYAD01000001">
    <property type="protein sequence ID" value="MBL3689341.1"/>
    <property type="molecule type" value="Genomic_DNA"/>
</dbReference>
<dbReference type="Proteomes" id="UP001646141">
    <property type="component" value="Unassembled WGS sequence"/>
</dbReference>
<protein>
    <submittedName>
        <fullName evidence="8">PLDc_N domain-containing protein</fullName>
    </submittedName>
</protein>
<feature type="domain" description="Cardiolipin synthase N-terminal" evidence="7">
    <location>
        <begin position="46"/>
        <end position="88"/>
    </location>
</feature>
<comment type="caution">
    <text evidence="8">The sequence shown here is derived from an EMBL/GenBank/DDBJ whole genome shotgun (WGS) entry which is preliminary data.</text>
</comment>
<evidence type="ECO:0000256" key="5">
    <source>
        <dbReference type="ARBA" id="ARBA00023136"/>
    </source>
</evidence>
<dbReference type="Pfam" id="PF13396">
    <property type="entry name" value="PLDc_N"/>
    <property type="match status" value="1"/>
</dbReference>
<keyword evidence="5 6" id="KW-0472">Membrane</keyword>
<keyword evidence="9" id="KW-1185">Reference proteome</keyword>
<accession>A0ABS1SME4</accession>
<proteinExistence type="predicted"/>
<dbReference type="InterPro" id="IPR027379">
    <property type="entry name" value="CLS_N"/>
</dbReference>
<keyword evidence="3 6" id="KW-0812">Transmembrane</keyword>
<evidence type="ECO:0000256" key="3">
    <source>
        <dbReference type="ARBA" id="ARBA00022692"/>
    </source>
</evidence>
<evidence type="ECO:0000256" key="1">
    <source>
        <dbReference type="ARBA" id="ARBA00004651"/>
    </source>
</evidence>
<evidence type="ECO:0000259" key="7">
    <source>
        <dbReference type="Pfam" id="PF13396"/>
    </source>
</evidence>
<feature type="transmembrane region" description="Helical" evidence="6">
    <location>
        <begin position="66"/>
        <end position="87"/>
    </location>
</feature>
<feature type="transmembrane region" description="Helical" evidence="6">
    <location>
        <begin position="34"/>
        <end position="54"/>
    </location>
</feature>
<keyword evidence="4 6" id="KW-1133">Transmembrane helix</keyword>
<comment type="subcellular location">
    <subcellularLocation>
        <location evidence="1">Cell membrane</location>
        <topology evidence="1">Multi-pass membrane protein</topology>
    </subcellularLocation>
</comment>
<organism evidence="8 9">
    <name type="scientific">Leucobacter chromiireducens subsp. chromiireducens</name>
    <dbReference type="NCBI Taxonomy" id="660067"/>
    <lineage>
        <taxon>Bacteria</taxon>
        <taxon>Bacillati</taxon>
        <taxon>Actinomycetota</taxon>
        <taxon>Actinomycetes</taxon>
        <taxon>Micrococcales</taxon>
        <taxon>Microbacteriaceae</taxon>
        <taxon>Leucobacter</taxon>
    </lineage>
</organism>